<feature type="signal peptide" evidence="4">
    <location>
        <begin position="1"/>
        <end position="19"/>
    </location>
</feature>
<dbReference type="InterPro" id="IPR050316">
    <property type="entry name" value="Tyrosinase/Hemocyanin"/>
</dbReference>
<organism evidence="7 8">
    <name type="scientific">Pinctada imbricata</name>
    <name type="common">Atlantic pearl-oyster</name>
    <name type="synonym">Pinctada martensii</name>
    <dbReference type="NCBI Taxonomy" id="66713"/>
    <lineage>
        <taxon>Eukaryota</taxon>
        <taxon>Metazoa</taxon>
        <taxon>Spiralia</taxon>
        <taxon>Lophotrochozoa</taxon>
        <taxon>Mollusca</taxon>
        <taxon>Bivalvia</taxon>
        <taxon>Autobranchia</taxon>
        <taxon>Pteriomorphia</taxon>
        <taxon>Pterioida</taxon>
        <taxon>Pterioidea</taxon>
        <taxon>Pteriidae</taxon>
        <taxon>Pinctada</taxon>
    </lineage>
</organism>
<dbReference type="PROSITE" id="PS00497">
    <property type="entry name" value="TYROSINASE_1"/>
    <property type="match status" value="1"/>
</dbReference>
<name>A0AA89C447_PINIB</name>
<dbReference type="Gene3D" id="1.10.1280.10">
    <property type="entry name" value="Di-copper center containing domain from catechol oxidase"/>
    <property type="match status" value="1"/>
</dbReference>
<dbReference type="InterPro" id="IPR008922">
    <property type="entry name" value="Di-copper_centre_dom_sf"/>
</dbReference>
<feature type="domain" description="Tyrosinase copper-binding" evidence="5">
    <location>
        <begin position="154"/>
        <end position="171"/>
    </location>
</feature>
<evidence type="ECO:0000313" key="7">
    <source>
        <dbReference type="EMBL" id="KAK3098536.1"/>
    </source>
</evidence>
<keyword evidence="8" id="KW-1185">Reference proteome</keyword>
<dbReference type="PROSITE" id="PS00498">
    <property type="entry name" value="TYROSINASE_2"/>
    <property type="match status" value="1"/>
</dbReference>
<dbReference type="EMBL" id="VSWD01000007">
    <property type="protein sequence ID" value="KAK3098536.1"/>
    <property type="molecule type" value="Genomic_DNA"/>
</dbReference>
<evidence type="ECO:0000256" key="4">
    <source>
        <dbReference type="SAM" id="SignalP"/>
    </source>
</evidence>
<evidence type="ECO:0000313" key="8">
    <source>
        <dbReference type="Proteomes" id="UP001186944"/>
    </source>
</evidence>
<accession>A0AA89C447</accession>
<dbReference type="InterPro" id="IPR002227">
    <property type="entry name" value="Tyrosinase_Cu-bd"/>
</dbReference>
<dbReference type="PRINTS" id="PR00092">
    <property type="entry name" value="TYROSINASE"/>
</dbReference>
<protein>
    <recommendedName>
        <fullName evidence="5 6">Tyrosinase copper-binding domain-containing protein</fullName>
    </recommendedName>
</protein>
<reference evidence="7" key="1">
    <citation type="submission" date="2019-08" db="EMBL/GenBank/DDBJ databases">
        <title>The improved chromosome-level genome for the pearl oyster Pinctada fucata martensii using PacBio sequencing and Hi-C.</title>
        <authorList>
            <person name="Zheng Z."/>
        </authorList>
    </citation>
    <scope>NUCLEOTIDE SEQUENCE</scope>
    <source>
        <strain evidence="7">ZZ-2019</strain>
        <tissue evidence="7">Adductor muscle</tissue>
    </source>
</reference>
<gene>
    <name evidence="7" type="ORF">FSP39_020400</name>
</gene>
<keyword evidence="4" id="KW-0732">Signal</keyword>
<proteinExistence type="predicted"/>
<evidence type="ECO:0000256" key="1">
    <source>
        <dbReference type="ARBA" id="ARBA00022723"/>
    </source>
</evidence>
<evidence type="ECO:0000256" key="3">
    <source>
        <dbReference type="SAM" id="MobiDB-lite"/>
    </source>
</evidence>
<feature type="chain" id="PRO_5041739762" description="Tyrosinase copper-binding domain-containing protein" evidence="4">
    <location>
        <begin position="20"/>
        <end position="533"/>
    </location>
</feature>
<evidence type="ECO:0000259" key="6">
    <source>
        <dbReference type="PROSITE" id="PS00498"/>
    </source>
</evidence>
<dbReference type="PANTHER" id="PTHR11474">
    <property type="entry name" value="TYROSINASE FAMILY MEMBER"/>
    <property type="match status" value="1"/>
</dbReference>
<keyword evidence="2" id="KW-0186">Copper</keyword>
<dbReference type="SUPFAM" id="SSF48056">
    <property type="entry name" value="Di-copper centre-containing domain"/>
    <property type="match status" value="1"/>
</dbReference>
<feature type="region of interest" description="Disordered" evidence="3">
    <location>
        <begin position="511"/>
        <end position="533"/>
    </location>
</feature>
<dbReference type="PANTHER" id="PTHR11474:SF126">
    <property type="entry name" value="TYROSINASE-LIKE PROTEIN TYR-1-RELATED"/>
    <property type="match status" value="1"/>
</dbReference>
<evidence type="ECO:0000256" key="2">
    <source>
        <dbReference type="ARBA" id="ARBA00023008"/>
    </source>
</evidence>
<comment type="caution">
    <text evidence="7">The sequence shown here is derived from an EMBL/GenBank/DDBJ whole genome shotgun (WGS) entry which is preliminary data.</text>
</comment>
<dbReference type="AlphaFoldDB" id="A0AA89C447"/>
<dbReference type="Proteomes" id="UP001186944">
    <property type="component" value="Unassembled WGS sequence"/>
</dbReference>
<keyword evidence="1" id="KW-0479">Metal-binding</keyword>
<feature type="domain" description="Tyrosinase copper-binding" evidence="6">
    <location>
        <begin position="312"/>
        <end position="323"/>
    </location>
</feature>
<sequence>MTSLLTLFVHACILIGVNSMLQPKRVKDTYENSCLHNAVFNFNSSSTNYLEPKCQTLFMDKYTEMKNFLNYTDMQMNYLYSLERAVLRKYEKKQNGRHKRQTGMMARQECRTLSDGARGALFGAIVDLKTPTGGMSRYDTIAGMHSFAAYRYAHLGPSFLGWHRVYLIMYEEALQEIRSDVVLCYWDSTLDFLMPGSTQRFTVAFSADLFGNGRGNVINGAFANWQLPGGGTLRRNIAADRFPGPPPSLTRPGIVDLIATDPSITSHTQIVRGGTGFTDPDTGRVHTWEQEHDNTHVWVGEIMQDVVAAPGDPVFFFHHTFIDYGWELFRQKINPNGNIDLRNDYPNVGGFHAPDAPMFGFQGITNRDGYSDEYTRMYAPHPTCSNGCGGSTQFLYCPDGGPMANPNRRCISRDINSDLVPAAAVAPAAAMQAMASGPEATMARFGPAATMGMFGPAATRAGFSPAATMSMFGPAASRALFGPAAMTRAVPAVGSARVSVEATDAVAVRSALSEPPPPVSGISFESSFSDSRL</sequence>
<feature type="compositionally biased region" description="Low complexity" evidence="3">
    <location>
        <begin position="520"/>
        <end position="533"/>
    </location>
</feature>
<dbReference type="GO" id="GO:0046872">
    <property type="term" value="F:metal ion binding"/>
    <property type="evidence" value="ECO:0007669"/>
    <property type="project" value="UniProtKB-KW"/>
</dbReference>
<dbReference type="Pfam" id="PF00264">
    <property type="entry name" value="Tyrosinase"/>
    <property type="match status" value="1"/>
</dbReference>
<dbReference type="GO" id="GO:0016491">
    <property type="term" value="F:oxidoreductase activity"/>
    <property type="evidence" value="ECO:0007669"/>
    <property type="project" value="InterPro"/>
</dbReference>
<evidence type="ECO:0000259" key="5">
    <source>
        <dbReference type="PROSITE" id="PS00497"/>
    </source>
</evidence>